<keyword evidence="1" id="KW-1133">Transmembrane helix</keyword>
<protein>
    <submittedName>
        <fullName evidence="2">DMSO reductase anchor subunit</fullName>
    </submittedName>
</protein>
<sequence>MHPAPSIIIFTTLSGAGFGMLAWLALGAVPVGGMPALLFWGMGYALAIGGLVASTFHLGNPQRALLAFTQWRTSWLSREAWASAMTLVILAPVALAAILGIRVPVVIGVIGALMCIATVVTTGMIYAQMKTVPRWNTWMTPVQFVLFSLTGGAILSLQLSDAVVLCVLLATALVAVYAMGDARVREVFPSTQSAIGSGRNVETRALFAPHSGPNYVMKEMIHVVGRKHSRRLRVLSVLLAAIIPALLMLFAPGQDILPIVAVLHLTGALAARWLFFAEAEHVVGLYYGAGPGTTRN</sequence>
<dbReference type="Proteomes" id="UP000239736">
    <property type="component" value="Unassembled WGS sequence"/>
</dbReference>
<organism evidence="2 3">
    <name type="scientific">Albidovulum inexpectatum</name>
    <dbReference type="NCBI Taxonomy" id="196587"/>
    <lineage>
        <taxon>Bacteria</taxon>
        <taxon>Pseudomonadati</taxon>
        <taxon>Pseudomonadota</taxon>
        <taxon>Alphaproteobacteria</taxon>
        <taxon>Rhodobacterales</taxon>
        <taxon>Paracoccaceae</taxon>
        <taxon>Albidovulum</taxon>
    </lineage>
</organism>
<feature type="transmembrane region" description="Helical" evidence="1">
    <location>
        <begin position="37"/>
        <end position="59"/>
    </location>
</feature>
<dbReference type="PANTHER" id="PTHR38095">
    <property type="entry name" value="ANAEROBIC DIMETHYL SULFOXIDE REDUCTASE CHAIN YNFH"/>
    <property type="match status" value="1"/>
</dbReference>
<dbReference type="GO" id="GO:0005886">
    <property type="term" value="C:plasma membrane"/>
    <property type="evidence" value="ECO:0007669"/>
    <property type="project" value="TreeGrafter"/>
</dbReference>
<evidence type="ECO:0000313" key="3">
    <source>
        <dbReference type="Proteomes" id="UP000239736"/>
    </source>
</evidence>
<proteinExistence type="predicted"/>
<evidence type="ECO:0000313" key="2">
    <source>
        <dbReference type="EMBL" id="PPB80070.1"/>
    </source>
</evidence>
<name>A0A2S5JF67_9RHOB</name>
<feature type="transmembrane region" description="Helical" evidence="1">
    <location>
        <begin position="162"/>
        <end position="180"/>
    </location>
</feature>
<dbReference type="EMBL" id="PRDS01000007">
    <property type="protein sequence ID" value="PPB80070.1"/>
    <property type="molecule type" value="Genomic_DNA"/>
</dbReference>
<dbReference type="PANTHER" id="PTHR38095:SF1">
    <property type="entry name" value="ANAEROBIC DIMETHYL SULFOXIDE REDUCTASE CHAIN YNFH"/>
    <property type="match status" value="1"/>
</dbReference>
<dbReference type="OrthoDB" id="5520897at2"/>
<feature type="transmembrane region" description="Helical" evidence="1">
    <location>
        <begin position="256"/>
        <end position="275"/>
    </location>
</feature>
<gene>
    <name evidence="2" type="ORF">LV82_02355</name>
</gene>
<dbReference type="Pfam" id="PF04976">
    <property type="entry name" value="DmsC"/>
    <property type="match status" value="1"/>
</dbReference>
<dbReference type="RefSeq" id="WP_104071876.1">
    <property type="nucleotide sequence ID" value="NZ_PRDS01000007.1"/>
</dbReference>
<dbReference type="GO" id="GO:0009390">
    <property type="term" value="C:dimethyl sulfoxide reductase complex"/>
    <property type="evidence" value="ECO:0007669"/>
    <property type="project" value="TreeGrafter"/>
</dbReference>
<accession>A0A2S5JF67</accession>
<dbReference type="AlphaFoldDB" id="A0A2S5JF67"/>
<evidence type="ECO:0000256" key="1">
    <source>
        <dbReference type="SAM" id="Phobius"/>
    </source>
</evidence>
<dbReference type="GO" id="GO:0009389">
    <property type="term" value="F:dimethyl sulfoxide reductase activity"/>
    <property type="evidence" value="ECO:0007669"/>
    <property type="project" value="TreeGrafter"/>
</dbReference>
<keyword evidence="3" id="KW-1185">Reference proteome</keyword>
<keyword evidence="1" id="KW-0812">Transmembrane</keyword>
<feature type="transmembrane region" description="Helical" evidence="1">
    <location>
        <begin position="232"/>
        <end position="250"/>
    </location>
</feature>
<feature type="transmembrane region" description="Helical" evidence="1">
    <location>
        <begin position="105"/>
        <end position="126"/>
    </location>
</feature>
<feature type="transmembrane region" description="Helical" evidence="1">
    <location>
        <begin position="80"/>
        <end position="99"/>
    </location>
</feature>
<reference evidence="2 3" key="1">
    <citation type="submission" date="2018-01" db="EMBL/GenBank/DDBJ databases">
        <title>Genomic Encyclopedia of Archaeal and Bacterial Type Strains, Phase II (KMG-II): from individual species to whole genera.</title>
        <authorList>
            <person name="Goeker M."/>
        </authorList>
    </citation>
    <scope>NUCLEOTIDE SEQUENCE [LARGE SCALE GENOMIC DNA]</scope>
    <source>
        <strain evidence="2 3">DSM 12048</strain>
    </source>
</reference>
<dbReference type="GO" id="GO:0019645">
    <property type="term" value="P:anaerobic electron transport chain"/>
    <property type="evidence" value="ECO:0007669"/>
    <property type="project" value="InterPro"/>
</dbReference>
<comment type="caution">
    <text evidence="2">The sequence shown here is derived from an EMBL/GenBank/DDBJ whole genome shotgun (WGS) entry which is preliminary data.</text>
</comment>
<dbReference type="InterPro" id="IPR007059">
    <property type="entry name" value="DmsC"/>
</dbReference>
<keyword evidence="1" id="KW-0472">Membrane</keyword>
<feature type="transmembrane region" description="Helical" evidence="1">
    <location>
        <begin position="138"/>
        <end position="156"/>
    </location>
</feature>